<feature type="domain" description="Type II/III secretion system secretin-like" evidence="6">
    <location>
        <begin position="379"/>
        <end position="556"/>
    </location>
</feature>
<name>A0A562LF41_9GAMM</name>
<evidence type="ECO:0000256" key="1">
    <source>
        <dbReference type="ARBA" id="ARBA00004370"/>
    </source>
</evidence>
<dbReference type="InterPro" id="IPR050810">
    <property type="entry name" value="Bact_Secretion_Sys_Channel"/>
</dbReference>
<reference evidence="7 8" key="1">
    <citation type="journal article" date="2015" name="Stand. Genomic Sci.">
        <title>Genomic Encyclopedia of Bacterial and Archaeal Type Strains, Phase III: the genomes of soil and plant-associated and newly described type strains.</title>
        <authorList>
            <person name="Whitman W.B."/>
            <person name="Woyke T."/>
            <person name="Klenk H.P."/>
            <person name="Zhou Y."/>
            <person name="Lilburn T.G."/>
            <person name="Beck B.J."/>
            <person name="De Vos P."/>
            <person name="Vandamme P."/>
            <person name="Eisen J.A."/>
            <person name="Garrity G."/>
            <person name="Hugenholtz P."/>
            <person name="Kyrpides N.C."/>
        </authorList>
    </citation>
    <scope>NUCLEOTIDE SEQUENCE [LARGE SCALE GENOMIC DNA]</scope>
    <source>
        <strain evidence="7 8">CGMCC 1.10821</strain>
    </source>
</reference>
<comment type="caution">
    <text evidence="7">The sequence shown here is derived from an EMBL/GenBank/DDBJ whole genome shotgun (WGS) entry which is preliminary data.</text>
</comment>
<evidence type="ECO:0000259" key="6">
    <source>
        <dbReference type="Pfam" id="PF00263"/>
    </source>
</evidence>
<keyword evidence="2 5" id="KW-0732">Signal</keyword>
<keyword evidence="8" id="KW-1185">Reference proteome</keyword>
<dbReference type="InterPro" id="IPR004846">
    <property type="entry name" value="T2SS/T3SS_dom"/>
</dbReference>
<dbReference type="PROSITE" id="PS51257">
    <property type="entry name" value="PROKAR_LIPOPROTEIN"/>
    <property type="match status" value="1"/>
</dbReference>
<dbReference type="Gene3D" id="3.55.50.30">
    <property type="match status" value="1"/>
</dbReference>
<proteinExistence type="inferred from homology"/>
<feature type="chain" id="PRO_5021865673" evidence="5">
    <location>
        <begin position="29"/>
        <end position="556"/>
    </location>
</feature>
<gene>
    <name evidence="7" type="ORF">IP90_00490</name>
</gene>
<evidence type="ECO:0000256" key="3">
    <source>
        <dbReference type="ARBA" id="ARBA00023136"/>
    </source>
</evidence>
<evidence type="ECO:0000256" key="5">
    <source>
        <dbReference type="SAM" id="SignalP"/>
    </source>
</evidence>
<dbReference type="PANTHER" id="PTHR30332:SF24">
    <property type="entry name" value="SECRETIN GSPD-RELATED"/>
    <property type="match status" value="1"/>
</dbReference>
<evidence type="ECO:0000313" key="8">
    <source>
        <dbReference type="Proteomes" id="UP000315167"/>
    </source>
</evidence>
<dbReference type="NCBIfam" id="TIGR02519">
    <property type="entry name" value="pilus_MshL"/>
    <property type="match status" value="1"/>
</dbReference>
<accession>A0A562LF41</accession>
<dbReference type="InterPro" id="IPR013358">
    <property type="entry name" value="Pilus_biogenesis_MshL"/>
</dbReference>
<dbReference type="AlphaFoldDB" id="A0A562LF41"/>
<comment type="similarity">
    <text evidence="4">Belongs to the bacterial secretin family.</text>
</comment>
<evidence type="ECO:0000313" key="7">
    <source>
        <dbReference type="EMBL" id="TWI06225.1"/>
    </source>
</evidence>
<comment type="subcellular location">
    <subcellularLocation>
        <location evidence="1">Membrane</location>
    </subcellularLocation>
</comment>
<dbReference type="EMBL" id="VLKN01000001">
    <property type="protein sequence ID" value="TWI06225.1"/>
    <property type="molecule type" value="Genomic_DNA"/>
</dbReference>
<dbReference type="RefSeq" id="WP_144898017.1">
    <property type="nucleotide sequence ID" value="NZ_VLKN01000001.1"/>
</dbReference>
<feature type="signal peptide" evidence="5">
    <location>
        <begin position="1"/>
        <end position="28"/>
    </location>
</feature>
<dbReference type="PANTHER" id="PTHR30332">
    <property type="entry name" value="PROBABLE GENERAL SECRETION PATHWAY PROTEIN D"/>
    <property type="match status" value="1"/>
</dbReference>
<dbReference type="InterPro" id="IPR001775">
    <property type="entry name" value="GspD/PilQ"/>
</dbReference>
<dbReference type="Proteomes" id="UP000315167">
    <property type="component" value="Unassembled WGS sequence"/>
</dbReference>
<dbReference type="PRINTS" id="PR00811">
    <property type="entry name" value="BCTERIALGSPD"/>
</dbReference>
<organism evidence="7 8">
    <name type="scientific">Luteimonas cucumeris</name>
    <dbReference type="NCBI Taxonomy" id="985012"/>
    <lineage>
        <taxon>Bacteria</taxon>
        <taxon>Pseudomonadati</taxon>
        <taxon>Pseudomonadota</taxon>
        <taxon>Gammaproteobacteria</taxon>
        <taxon>Lysobacterales</taxon>
        <taxon>Lysobacteraceae</taxon>
        <taxon>Luteimonas</taxon>
    </lineage>
</organism>
<dbReference type="GO" id="GO:0009306">
    <property type="term" value="P:protein secretion"/>
    <property type="evidence" value="ECO:0007669"/>
    <property type="project" value="InterPro"/>
</dbReference>
<dbReference type="Pfam" id="PF00263">
    <property type="entry name" value="Secretin"/>
    <property type="match status" value="1"/>
</dbReference>
<dbReference type="GO" id="GO:0015627">
    <property type="term" value="C:type II protein secretion system complex"/>
    <property type="evidence" value="ECO:0007669"/>
    <property type="project" value="TreeGrafter"/>
</dbReference>
<evidence type="ECO:0000256" key="4">
    <source>
        <dbReference type="RuleBase" id="RU004003"/>
    </source>
</evidence>
<sequence>MTRHPLRSASTRRTLAVPAAALALTLLAAGCTTPRSVKSLPPTEYKALEAIGSRVGEESAKLADEHARLREQLERVQAPKPLAPVAPKYDPLENRIVTINMNDANVGGLLWALAEQLGMNLIVDPSVLARDQRASLYLKNVTAREVYNHILTAFDLHGDTQGGALVVSPMEERIFSVDMLNTTTSLDLSTGGDVFGAGSSGAGGGDSLRGKLILDGNVGKQNDPYKQLAASIESIIKEDTATRGDQPREAARYSLDPLTGSLFVRARPSQVRAVAELVERNQRMLGRQVLVEAQLIDVQLNDQFQFGVDWNLLRGRVAGIVGDSAIQLDPVSGSLPGPNTGGTLDRLLTIPRQVIGTPLGRGAGIGYAGDAFSAALNILRSFGNVKVLSNPSVRVRNSTPAYLSVGKNIRYVSKSTTSFSNPGGGATNTSSDVQTESLFSGVVIGVAPLIRDDGKVELLVHPMQTEVEAGSLNLVEVGNGNAVTLPIINFKGITTTLNLRDGDTVLLGGLIDQTAQNDDTGVPGLSDVPGMGNLFGAQARQHRSRELVMVLRVTVI</sequence>
<keyword evidence="3" id="KW-0472">Membrane</keyword>
<dbReference type="OrthoDB" id="9779724at2"/>
<protein>
    <submittedName>
        <fullName evidence="7">General secretion pathway protein D</fullName>
    </submittedName>
</protein>
<evidence type="ECO:0000256" key="2">
    <source>
        <dbReference type="ARBA" id="ARBA00022729"/>
    </source>
</evidence>